<dbReference type="EMBL" id="JAMKFB020000024">
    <property type="protein sequence ID" value="KAL0156178.1"/>
    <property type="molecule type" value="Genomic_DNA"/>
</dbReference>
<evidence type="ECO:0000313" key="1">
    <source>
        <dbReference type="EMBL" id="KAL0156178.1"/>
    </source>
</evidence>
<name>A0ABD0N3M4_CIRMR</name>
<keyword evidence="2" id="KW-1185">Reference proteome</keyword>
<evidence type="ECO:0000313" key="2">
    <source>
        <dbReference type="Proteomes" id="UP001529510"/>
    </source>
</evidence>
<protein>
    <recommendedName>
        <fullName evidence="3">von Willebrand factor</fullName>
    </recommendedName>
</protein>
<feature type="non-terminal residue" evidence="1">
    <location>
        <position position="1"/>
    </location>
</feature>
<dbReference type="AlphaFoldDB" id="A0ABD0N3M4"/>
<accession>A0ABD0N3M4</accession>
<proteinExistence type="predicted"/>
<gene>
    <name evidence="1" type="ORF">M9458_047424</name>
</gene>
<reference evidence="1 2" key="1">
    <citation type="submission" date="2024-05" db="EMBL/GenBank/DDBJ databases">
        <title>Genome sequencing and assembly of Indian major carp, Cirrhinus mrigala (Hamilton, 1822).</title>
        <authorList>
            <person name="Mohindra V."/>
            <person name="Chowdhury L.M."/>
            <person name="Lal K."/>
            <person name="Jena J.K."/>
        </authorList>
    </citation>
    <scope>NUCLEOTIDE SEQUENCE [LARGE SCALE GENOMIC DNA]</scope>
    <source>
        <strain evidence="1">CM1030</strain>
        <tissue evidence="1">Blood</tissue>
    </source>
</reference>
<dbReference type="Proteomes" id="UP001529510">
    <property type="component" value="Unassembled WGS sequence"/>
</dbReference>
<comment type="caution">
    <text evidence="1">The sequence shown here is derived from an EMBL/GenBank/DDBJ whole genome shotgun (WGS) entry which is preliminary data.</text>
</comment>
<feature type="non-terminal residue" evidence="1">
    <location>
        <position position="57"/>
    </location>
</feature>
<sequence>VDSTGYEHVTVCVPAELPPVVPVTGESFCQCPAQTELSSDAQISPYTLSCTCGEEEQ</sequence>
<evidence type="ECO:0008006" key="3">
    <source>
        <dbReference type="Google" id="ProtNLM"/>
    </source>
</evidence>
<organism evidence="1 2">
    <name type="scientific">Cirrhinus mrigala</name>
    <name type="common">Mrigala</name>
    <dbReference type="NCBI Taxonomy" id="683832"/>
    <lineage>
        <taxon>Eukaryota</taxon>
        <taxon>Metazoa</taxon>
        <taxon>Chordata</taxon>
        <taxon>Craniata</taxon>
        <taxon>Vertebrata</taxon>
        <taxon>Euteleostomi</taxon>
        <taxon>Actinopterygii</taxon>
        <taxon>Neopterygii</taxon>
        <taxon>Teleostei</taxon>
        <taxon>Ostariophysi</taxon>
        <taxon>Cypriniformes</taxon>
        <taxon>Cyprinidae</taxon>
        <taxon>Labeoninae</taxon>
        <taxon>Labeonini</taxon>
        <taxon>Cirrhinus</taxon>
    </lineage>
</organism>